<comment type="function">
    <text evidence="18">Plays a role in viral genome replication by driving entry of quiescent cells into the cell cycle. Stimulation of progression from G1 to S phase allows the virus to efficiently use the cellular DNA replicating machinery to achieve viral genome replication. E7 protein has both transforming and trans-activating activities. Induces the disassembly of the E2F1 transcription factor from RB1, with subsequent transcriptional activation of E2F1-regulated S-phase genes. Interferes with host histone deacetylation mediated by HDAC1 and HDAC2, leading to transcription activation. Plays also a role in the inhibition of both antiviral and antiproliferative functions of host interferon alpha. Interaction with host TMEM173/STING impairs the ability of TMEM173/STING to sense cytosolic DNA and promote the production of type I interferon (IFN-alpha and IFN-beta).</text>
</comment>
<dbReference type="GO" id="GO:0003677">
    <property type="term" value="F:DNA binding"/>
    <property type="evidence" value="ECO:0007669"/>
    <property type="project" value="UniProtKB-UniRule"/>
</dbReference>
<keyword evidence="17 18" id="KW-1078">G1/S host cell cycle checkpoint dysregulation by virus</keyword>
<comment type="PTM">
    <text evidence="18">Highly phosphorylated.</text>
</comment>
<dbReference type="Proteomes" id="UP000129753">
    <property type="component" value="Segment"/>
</dbReference>
<feature type="short sequence motif" description="Nuclear export signal" evidence="18">
    <location>
        <begin position="68"/>
        <end position="76"/>
    </location>
</feature>
<evidence type="ECO:0000313" key="21">
    <source>
        <dbReference type="Proteomes" id="UP000129753"/>
    </source>
</evidence>
<evidence type="ECO:0000256" key="13">
    <source>
        <dbReference type="ARBA" id="ARBA00023163"/>
    </source>
</evidence>
<feature type="zinc finger region" evidence="18">
    <location>
        <begin position="50"/>
        <end position="86"/>
    </location>
</feature>
<dbReference type="GO" id="GO:0052170">
    <property type="term" value="P:symbiont-mediated suppression of host innate immune response"/>
    <property type="evidence" value="ECO:0007669"/>
    <property type="project" value="UniProtKB-KW"/>
</dbReference>
<dbReference type="SUPFAM" id="SSF161234">
    <property type="entry name" value="E7 C-terminal domain-like"/>
    <property type="match status" value="1"/>
</dbReference>
<protein>
    <recommendedName>
        <fullName evidence="18 19">Protein E7</fullName>
    </recommendedName>
</protein>
<sequence>MRGNNPTIRDIELDLHELVIPANLLTNESLSPDDLPEEEQQLPFKIDCSCGTCGAGVRIVVLASEVGISTLQQLLTSDLSIICPRCFRGHFHHGRS</sequence>
<keyword evidence="9 18" id="KW-0862">Zinc</keyword>
<keyword evidence="7 18" id="KW-0863">Zinc-finger</keyword>
<keyword evidence="15" id="KW-0922">Interferon antiviral system evasion</keyword>
<dbReference type="GO" id="GO:0039645">
    <property type="term" value="P:symbiont-mediated perturbation of host cell cycle G1/S transition checkpoint"/>
    <property type="evidence" value="ECO:0007669"/>
    <property type="project" value="UniProtKB-UniRule"/>
</dbReference>
<organism evidence="20 21">
    <name type="scientific">human papillomavirus 153</name>
    <dbReference type="NCBI Taxonomy" id="1110710"/>
    <lineage>
        <taxon>Viruses</taxon>
        <taxon>Monodnaviria</taxon>
        <taxon>Shotokuvirae</taxon>
        <taxon>Cossaviricota</taxon>
        <taxon>Papovaviricetes</taxon>
        <taxon>Zurhausenvirales</taxon>
        <taxon>Papillomaviridae</taxon>
        <taxon>Firstpapillomavirinae</taxon>
        <taxon>Gammapapillomavirus</taxon>
        <taxon>Gammapapillomavirus 13</taxon>
    </lineage>
</organism>
<evidence type="ECO:0000256" key="10">
    <source>
        <dbReference type="ARBA" id="ARBA00023015"/>
    </source>
</evidence>
<evidence type="ECO:0000256" key="3">
    <source>
        <dbReference type="ARBA" id="ARBA00022562"/>
    </source>
</evidence>
<evidence type="ECO:0000256" key="7">
    <source>
        <dbReference type="ARBA" id="ARBA00022771"/>
    </source>
</evidence>
<gene>
    <name evidence="18 20" type="primary">E7</name>
</gene>
<evidence type="ECO:0000256" key="1">
    <source>
        <dbReference type="ARBA" id="ARBA00022504"/>
    </source>
</evidence>
<evidence type="ECO:0000256" key="4">
    <source>
        <dbReference type="ARBA" id="ARBA00022581"/>
    </source>
</evidence>
<evidence type="ECO:0000256" key="11">
    <source>
        <dbReference type="ARBA" id="ARBA00023125"/>
    </source>
</evidence>
<comment type="similarity">
    <text evidence="18 19">Belongs to the papillomaviridae E7 protein family.</text>
</comment>
<evidence type="ECO:0000256" key="19">
    <source>
        <dbReference type="PIRNR" id="PIRNR003407"/>
    </source>
</evidence>
<dbReference type="GO" id="GO:0008270">
    <property type="term" value="F:zinc ion binding"/>
    <property type="evidence" value="ECO:0007669"/>
    <property type="project" value="UniProtKB-KW"/>
</dbReference>
<keyword evidence="12 18" id="KW-0010">Activator</keyword>
<dbReference type="PIRSF" id="PIRSF003407">
    <property type="entry name" value="Papvi_E7"/>
    <property type="match status" value="1"/>
</dbReference>
<keyword evidence="11 18" id="KW-0238">DNA-binding</keyword>
<comment type="subcellular location">
    <subcellularLocation>
        <location evidence="18">Host cytoplasm</location>
    </subcellularLocation>
    <subcellularLocation>
        <location evidence="18">Host nucleus</location>
    </subcellularLocation>
    <text evidence="18">Predominantly found in the host nucleus.</text>
</comment>
<dbReference type="InterPro" id="IPR000148">
    <property type="entry name" value="Papilloma_E7"/>
</dbReference>
<evidence type="ECO:0000256" key="9">
    <source>
        <dbReference type="ARBA" id="ARBA00022833"/>
    </source>
</evidence>
<keyword evidence="2 18" id="KW-0244">Early protein</keyword>
<evidence type="ECO:0000256" key="14">
    <source>
        <dbReference type="ARBA" id="ARBA00023200"/>
    </source>
</evidence>
<reference evidence="20 21" key="1">
    <citation type="submission" date="2011-06" db="EMBL/GenBank/DDBJ databases">
        <title>A large spectrum of HPV-types in genital warts.</title>
        <authorList>
            <person name="Sturegard E."/>
            <person name="Johansson H.K."/>
            <person name="Johnsson A."/>
            <person name="Gustafsson E."/>
            <person name="Dillner J."/>
            <person name="Forslund O."/>
        </authorList>
    </citation>
    <scope>NUCLEOTIDE SEQUENCE [LARGE SCALE GENOMIC DNA]</scope>
</reference>
<comment type="function">
    <text evidence="19">E7 protein has both transforming and trans-activating activities.</text>
</comment>
<keyword evidence="6 18" id="KW-0479">Metal-binding</keyword>
<dbReference type="GO" id="GO:0019904">
    <property type="term" value="F:protein domain specific binding"/>
    <property type="evidence" value="ECO:0007669"/>
    <property type="project" value="UniProtKB-UniRule"/>
</dbReference>
<keyword evidence="10 18" id="KW-0805">Transcription regulation</keyword>
<keyword evidence="1 18" id="KW-1121">Modulation of host cell cycle by virus</keyword>
<evidence type="ECO:0000313" key="20">
    <source>
        <dbReference type="EMBL" id="AET11873.1"/>
    </source>
</evidence>
<evidence type="ECO:0000256" key="5">
    <source>
        <dbReference type="ARBA" id="ARBA00022632"/>
    </source>
</evidence>
<dbReference type="EMBL" id="JN171845">
    <property type="protein sequence ID" value="AET11873.1"/>
    <property type="molecule type" value="Genomic_DNA"/>
</dbReference>
<evidence type="ECO:0000256" key="12">
    <source>
        <dbReference type="ARBA" id="ARBA00023159"/>
    </source>
</evidence>
<keyword evidence="3 18" id="KW-1048">Host nucleus</keyword>
<keyword evidence="16 18" id="KW-0899">Viral immunoevasion</keyword>
<keyword evidence="8 18" id="KW-1114">Inhibition of host interferon signaling pathway by virus</keyword>
<dbReference type="Gene3D" id="3.30.160.330">
    <property type="match status" value="1"/>
</dbReference>
<evidence type="ECO:0000256" key="15">
    <source>
        <dbReference type="ARBA" id="ARBA00023258"/>
    </source>
</evidence>
<evidence type="ECO:0000256" key="2">
    <source>
        <dbReference type="ARBA" id="ARBA00022518"/>
    </source>
</evidence>
<evidence type="ECO:0000256" key="6">
    <source>
        <dbReference type="ARBA" id="ARBA00022723"/>
    </source>
</evidence>
<evidence type="ECO:0000256" key="18">
    <source>
        <dbReference type="HAMAP-Rule" id="MF_04004"/>
    </source>
</evidence>
<dbReference type="GO" id="GO:0042025">
    <property type="term" value="C:host cell nucleus"/>
    <property type="evidence" value="ECO:0007669"/>
    <property type="project" value="UniProtKB-SubCell"/>
</dbReference>
<dbReference type="GO" id="GO:0039502">
    <property type="term" value="P:symbiont-mediated suppression of host type I interferon-mediated signaling pathway"/>
    <property type="evidence" value="ECO:0007669"/>
    <property type="project" value="UniProtKB-UniRule"/>
</dbReference>
<evidence type="ECO:0000256" key="17">
    <source>
        <dbReference type="ARBA" id="ARBA00023309"/>
    </source>
</evidence>
<comment type="caution">
    <text evidence="18">Lacks conserved residue(s) required for the propagation of feature annotation.</text>
</comment>
<comment type="subunit">
    <text evidence="18">Homodimer. Homooligomer. Interacts with host RB1; this interaction induces dissociation of RB1-E2F1 complex thereby disrupting RB1 activity. Interacts with host EP300; this interaction represses EP300 transcriptional activity. Interacts with protein E2; this interaction inhibits E7 oncogenic activity. Interacts with host TMEM173/STING; this interaction impairs the ability of TMEM173/STING to sense cytosolic DNA and promote the production of type I interferon (IFN-alpha and IFN-beta).</text>
</comment>
<evidence type="ECO:0000256" key="16">
    <source>
        <dbReference type="ARBA" id="ARBA00023280"/>
    </source>
</evidence>
<dbReference type="GO" id="GO:0006351">
    <property type="term" value="P:DNA-templated transcription"/>
    <property type="evidence" value="ECO:0007669"/>
    <property type="project" value="UniProtKB-UniRule"/>
</dbReference>
<dbReference type="Pfam" id="PF00527">
    <property type="entry name" value="E7"/>
    <property type="match status" value="1"/>
</dbReference>
<proteinExistence type="inferred from homology"/>
<keyword evidence="5 18" id="KW-1090">Inhibition of host innate immune response by virus</keyword>
<dbReference type="GO" id="GO:0030430">
    <property type="term" value="C:host cell cytoplasm"/>
    <property type="evidence" value="ECO:0007669"/>
    <property type="project" value="UniProtKB-SubCell"/>
</dbReference>
<comment type="domain">
    <text evidence="18">The E7 terminal domain is an intrinsically disordered domain, whose flexibility and conformational transitions confer target adaptability to the oncoprotein. It allows adaptation to a variety of protein targets and exposes the PEST degradation sequence that regulates its turnover in the cell.</text>
</comment>
<name>G8GMM5_9PAPI</name>
<keyword evidence="13 18" id="KW-0804">Transcription</keyword>
<accession>G8GMM5</accession>
<dbReference type="GO" id="GO:0003700">
    <property type="term" value="F:DNA-binding transcription factor activity"/>
    <property type="evidence" value="ECO:0007669"/>
    <property type="project" value="UniProtKB-UniRule"/>
</dbReference>
<keyword evidence="4 18" id="KW-0945">Host-virus interaction</keyword>
<evidence type="ECO:0000256" key="8">
    <source>
        <dbReference type="ARBA" id="ARBA00022830"/>
    </source>
</evidence>
<keyword evidence="14 18" id="KW-1035">Host cytoplasm</keyword>
<dbReference type="HAMAP" id="MF_04004">
    <property type="entry name" value="PPV_E7"/>
    <property type="match status" value="1"/>
</dbReference>